<dbReference type="PANTHER" id="PTHR30093:SF2">
    <property type="entry name" value="TYPE II SECRETION SYSTEM PROTEIN H"/>
    <property type="match status" value="1"/>
</dbReference>
<dbReference type="KEGG" id="mcad:Pan265_09560"/>
<dbReference type="EMBL" id="CP036280">
    <property type="protein sequence ID" value="QDU71108.1"/>
    <property type="molecule type" value="Genomic_DNA"/>
</dbReference>
<dbReference type="InterPro" id="IPR027558">
    <property type="entry name" value="Pre_pil_HX9DG_C"/>
</dbReference>
<dbReference type="PANTHER" id="PTHR30093">
    <property type="entry name" value="GENERAL SECRETION PATHWAY PROTEIN G"/>
    <property type="match status" value="1"/>
</dbReference>
<proteinExistence type="predicted"/>
<evidence type="ECO:0000313" key="1">
    <source>
        <dbReference type="EMBL" id="QDU71108.1"/>
    </source>
</evidence>
<keyword evidence="2" id="KW-1185">Reference proteome</keyword>
<dbReference type="NCBIfam" id="TIGR04294">
    <property type="entry name" value="pre_pil_HX9DG"/>
    <property type="match status" value="1"/>
</dbReference>
<reference evidence="1 2" key="1">
    <citation type="submission" date="2019-02" db="EMBL/GenBank/DDBJ databases">
        <title>Deep-cultivation of Planctomycetes and their phenomic and genomic characterization uncovers novel biology.</title>
        <authorList>
            <person name="Wiegand S."/>
            <person name="Jogler M."/>
            <person name="Boedeker C."/>
            <person name="Pinto D."/>
            <person name="Vollmers J."/>
            <person name="Rivas-Marin E."/>
            <person name="Kohn T."/>
            <person name="Peeters S.H."/>
            <person name="Heuer A."/>
            <person name="Rast P."/>
            <person name="Oberbeckmann S."/>
            <person name="Bunk B."/>
            <person name="Jeske O."/>
            <person name="Meyerdierks A."/>
            <person name="Storesund J.E."/>
            <person name="Kallscheuer N."/>
            <person name="Luecker S."/>
            <person name="Lage O.M."/>
            <person name="Pohl T."/>
            <person name="Merkel B.J."/>
            <person name="Hornburger P."/>
            <person name="Mueller R.-W."/>
            <person name="Bruemmer F."/>
            <person name="Labrenz M."/>
            <person name="Spormann A.M."/>
            <person name="Op den Camp H."/>
            <person name="Overmann J."/>
            <person name="Amann R."/>
            <person name="Jetten M.S.M."/>
            <person name="Mascher T."/>
            <person name="Medema M.H."/>
            <person name="Devos D.P."/>
            <person name="Kaster A.-K."/>
            <person name="Ovreas L."/>
            <person name="Rohde M."/>
            <person name="Galperin M.Y."/>
            <person name="Jogler C."/>
        </authorList>
    </citation>
    <scope>NUCLEOTIDE SEQUENCE [LARGE SCALE GENOMIC DNA]</scope>
    <source>
        <strain evidence="1 2">Pan265</strain>
    </source>
</reference>
<sequence length="220" mass="24711">MISIIALLIGILLPSLSSARDVARRLQCGTRIRTLGLSLELYAQDNKAYYPPRVVGPGQRWPVLLSEYYEVPDMLVCPADEFEPGMDDEGNDTSDFDDMLRSYLINGFNDIAVEREGDPGAWNWPNSVVRQAEIPSPGIVIMFGEKRQDVFPHFYMDMLEQNGNDLDVVNHSRHGDASRNQGGSYYAFGDGSSRFLPFPEALSPINQWATVKSYREVAIE</sequence>
<organism evidence="1 2">
    <name type="scientific">Mucisphaera calidilacus</name>
    <dbReference type="NCBI Taxonomy" id="2527982"/>
    <lineage>
        <taxon>Bacteria</taxon>
        <taxon>Pseudomonadati</taxon>
        <taxon>Planctomycetota</taxon>
        <taxon>Phycisphaerae</taxon>
        <taxon>Phycisphaerales</taxon>
        <taxon>Phycisphaeraceae</taxon>
        <taxon>Mucisphaera</taxon>
    </lineage>
</organism>
<dbReference type="InterPro" id="IPR045584">
    <property type="entry name" value="Pilin-like"/>
</dbReference>
<evidence type="ECO:0008006" key="3">
    <source>
        <dbReference type="Google" id="ProtNLM"/>
    </source>
</evidence>
<dbReference type="SUPFAM" id="SSF54523">
    <property type="entry name" value="Pili subunits"/>
    <property type="match status" value="1"/>
</dbReference>
<accession>A0A518BVV8</accession>
<evidence type="ECO:0000313" key="2">
    <source>
        <dbReference type="Proteomes" id="UP000320386"/>
    </source>
</evidence>
<dbReference type="Proteomes" id="UP000320386">
    <property type="component" value="Chromosome"/>
</dbReference>
<protein>
    <recommendedName>
        <fullName evidence="3">DUF1559 domain-containing protein</fullName>
    </recommendedName>
</protein>
<gene>
    <name evidence="1" type="ORF">Pan265_09560</name>
</gene>
<dbReference type="AlphaFoldDB" id="A0A518BVV8"/>
<name>A0A518BVV8_9BACT</name>